<gene>
    <name evidence="2" type="ORF">AN401_12720</name>
</gene>
<name>A0A291HR26_9GAMM</name>
<proteinExistence type="predicted"/>
<keyword evidence="1" id="KW-0472">Membrane</keyword>
<dbReference type="Proteomes" id="UP000217763">
    <property type="component" value="Chromosome"/>
</dbReference>
<feature type="transmembrane region" description="Helical" evidence="1">
    <location>
        <begin position="114"/>
        <end position="135"/>
    </location>
</feature>
<reference evidence="3" key="1">
    <citation type="submission" date="2015-09" db="EMBL/GenBank/DDBJ databases">
        <authorList>
            <person name="Shao Z."/>
            <person name="Wang L."/>
        </authorList>
    </citation>
    <scope>NUCLEOTIDE SEQUENCE [LARGE SCALE GENOMIC DNA]</scope>
    <source>
        <strain evidence="3">F13-1</strain>
    </source>
</reference>
<keyword evidence="3" id="KW-1185">Reference proteome</keyword>
<organism evidence="2 3">
    <name type="scientific">Zobellella denitrificans</name>
    <dbReference type="NCBI Taxonomy" id="347534"/>
    <lineage>
        <taxon>Bacteria</taxon>
        <taxon>Pseudomonadati</taxon>
        <taxon>Pseudomonadota</taxon>
        <taxon>Gammaproteobacteria</taxon>
        <taxon>Aeromonadales</taxon>
        <taxon>Aeromonadaceae</taxon>
        <taxon>Zobellella</taxon>
    </lineage>
</organism>
<evidence type="ECO:0000313" key="2">
    <source>
        <dbReference type="EMBL" id="ATG74610.1"/>
    </source>
</evidence>
<dbReference type="AlphaFoldDB" id="A0A291HR26"/>
<sequence>MTFRYPYVFQLVIKITRVTIIRKVIVYESDLILLCYLQIQIKVFSPYTFFIKANLFIIEEIPPENITWQRMKLLKNQFIENFPPFQVGVCHFGFPLQNSIIFIHKVILVICKRYILIFFHIGNLLFNFIWSPIIIRGTDRKILSF</sequence>
<keyword evidence="1" id="KW-1133">Transmembrane helix</keyword>
<dbReference type="KEGG" id="zdf:AN401_12720"/>
<evidence type="ECO:0000313" key="3">
    <source>
        <dbReference type="Proteomes" id="UP000217763"/>
    </source>
</evidence>
<dbReference type="EMBL" id="CP012621">
    <property type="protein sequence ID" value="ATG74610.1"/>
    <property type="molecule type" value="Genomic_DNA"/>
</dbReference>
<keyword evidence="1" id="KW-0812">Transmembrane</keyword>
<protein>
    <submittedName>
        <fullName evidence="2">Uncharacterized protein</fullName>
    </submittedName>
</protein>
<accession>A0A291HR26</accession>
<evidence type="ECO:0000256" key="1">
    <source>
        <dbReference type="SAM" id="Phobius"/>
    </source>
</evidence>